<dbReference type="InterPro" id="IPR013149">
    <property type="entry name" value="ADH-like_C"/>
</dbReference>
<dbReference type="SUPFAM" id="SSF50129">
    <property type="entry name" value="GroES-like"/>
    <property type="match status" value="1"/>
</dbReference>
<dbReference type="SUPFAM" id="SSF51735">
    <property type="entry name" value="NAD(P)-binding Rossmann-fold domains"/>
    <property type="match status" value="1"/>
</dbReference>
<dbReference type="Pfam" id="PF00107">
    <property type="entry name" value="ADH_zinc_N"/>
    <property type="match status" value="1"/>
</dbReference>
<keyword evidence="5" id="KW-1185">Reference proteome</keyword>
<dbReference type="PANTHER" id="PTHR43189:SF1">
    <property type="entry name" value="ZINC-TYPE ALCOHOL DEHYDROGENASE-LIKE PROTEIN C1198.01"/>
    <property type="match status" value="1"/>
</dbReference>
<dbReference type="RefSeq" id="WP_376830380.1">
    <property type="nucleotide sequence ID" value="NZ_JBHLWR010000006.1"/>
</dbReference>
<keyword evidence="1" id="KW-0560">Oxidoreductase</keyword>
<dbReference type="Gene3D" id="3.90.180.10">
    <property type="entry name" value="Medium-chain alcohol dehydrogenases, catalytic domain"/>
    <property type="match status" value="1"/>
</dbReference>
<organism evidence="4 5">
    <name type="scientific">Camelimonas abortus</name>
    <dbReference type="NCBI Taxonomy" id="1017184"/>
    <lineage>
        <taxon>Bacteria</taxon>
        <taxon>Pseudomonadati</taxon>
        <taxon>Pseudomonadota</taxon>
        <taxon>Alphaproteobacteria</taxon>
        <taxon>Hyphomicrobiales</taxon>
        <taxon>Chelatococcaceae</taxon>
        <taxon>Camelimonas</taxon>
    </lineage>
</organism>
<evidence type="ECO:0000256" key="1">
    <source>
        <dbReference type="ARBA" id="ARBA00023002"/>
    </source>
</evidence>
<comment type="caution">
    <text evidence="4">The sequence shown here is derived from an EMBL/GenBank/DDBJ whole genome shotgun (WGS) entry which is preliminary data.</text>
</comment>
<evidence type="ECO:0000313" key="5">
    <source>
        <dbReference type="Proteomes" id="UP001595536"/>
    </source>
</evidence>
<dbReference type="PANTHER" id="PTHR43189">
    <property type="entry name" value="ZINC-TYPE ALCOHOL DEHYDROGENASE-LIKE PROTEIN C1198.01-RELATED"/>
    <property type="match status" value="1"/>
</dbReference>
<proteinExistence type="predicted"/>
<sequence length="360" mass="37846">MRAVVRREGRLELEEDWPEPQPGPGQTLVKTLACGICGSDLHALDHLERMAAFSRRMGSATSIDPARGVVFGHEFCAEIIAHGPQTTGRLPPGTRVVAMPMAMGPDGMELVGYSSRFNGGFAERMVLTESMLLPVPDHLPAAHAALTEPFAVGEHAVARAAAPADAVVMVLGCGPIGLAVIAAAKARGLGPVIASDYSPARRQAARKLGADVTVNPAEQNPFGLWEAHGVAPTAAARSRAVACGETPRPAVIFECVGAPGMLQAVIEGAPPLARVIVVGACMEEDRIEPLMAINRQLSMEFVLAYEPQEFALTLGRIASGQIDAGAVITWEASLDETARAFRLARQAGEHVKIVVNPQAA</sequence>
<evidence type="ECO:0000313" key="4">
    <source>
        <dbReference type="EMBL" id="MFC3267124.1"/>
    </source>
</evidence>
<dbReference type="InterPro" id="IPR013154">
    <property type="entry name" value="ADH-like_N"/>
</dbReference>
<dbReference type="EMBL" id="JBHRUV010000080">
    <property type="protein sequence ID" value="MFC3267124.1"/>
    <property type="molecule type" value="Genomic_DNA"/>
</dbReference>
<accession>A0ABV7LHN0</accession>
<feature type="domain" description="Alcohol dehydrogenase-like C-terminal" evidence="2">
    <location>
        <begin position="175"/>
        <end position="316"/>
    </location>
</feature>
<dbReference type="InterPro" id="IPR011032">
    <property type="entry name" value="GroES-like_sf"/>
</dbReference>
<protein>
    <submittedName>
        <fullName evidence="4">Zinc-binding dehydrogenase</fullName>
    </submittedName>
</protein>
<evidence type="ECO:0000259" key="2">
    <source>
        <dbReference type="Pfam" id="PF00107"/>
    </source>
</evidence>
<evidence type="ECO:0000259" key="3">
    <source>
        <dbReference type="Pfam" id="PF08240"/>
    </source>
</evidence>
<feature type="domain" description="Alcohol dehydrogenase-like N-terminal" evidence="3">
    <location>
        <begin position="23"/>
        <end position="137"/>
    </location>
</feature>
<dbReference type="Pfam" id="PF08240">
    <property type="entry name" value="ADH_N"/>
    <property type="match status" value="1"/>
</dbReference>
<gene>
    <name evidence="4" type="ORF">ACFOEX_12285</name>
</gene>
<name>A0ABV7LHN0_9HYPH</name>
<dbReference type="InterPro" id="IPR036291">
    <property type="entry name" value="NAD(P)-bd_dom_sf"/>
</dbReference>
<dbReference type="Gene3D" id="3.40.50.720">
    <property type="entry name" value="NAD(P)-binding Rossmann-like Domain"/>
    <property type="match status" value="1"/>
</dbReference>
<reference evidence="5" key="1">
    <citation type="journal article" date="2019" name="Int. J. Syst. Evol. Microbiol.">
        <title>The Global Catalogue of Microorganisms (GCM) 10K type strain sequencing project: providing services to taxonomists for standard genome sequencing and annotation.</title>
        <authorList>
            <consortium name="The Broad Institute Genomics Platform"/>
            <consortium name="The Broad Institute Genome Sequencing Center for Infectious Disease"/>
            <person name="Wu L."/>
            <person name="Ma J."/>
        </authorList>
    </citation>
    <scope>NUCLEOTIDE SEQUENCE [LARGE SCALE GENOMIC DNA]</scope>
    <source>
        <strain evidence="5">CCM 7941</strain>
    </source>
</reference>
<dbReference type="Proteomes" id="UP001595536">
    <property type="component" value="Unassembled WGS sequence"/>
</dbReference>